<accession>A0AAD6YLN5</accession>
<dbReference type="PANTHER" id="PTHR15600:SF42">
    <property type="entry name" value="SACSIN"/>
    <property type="match status" value="1"/>
</dbReference>
<keyword evidence="3" id="KW-1185">Reference proteome</keyword>
<dbReference type="InterPro" id="IPR052972">
    <property type="entry name" value="Sacsin_chaperone_reg"/>
</dbReference>
<proteinExistence type="predicted"/>
<dbReference type="Proteomes" id="UP001219525">
    <property type="component" value="Unassembled WGS sequence"/>
</dbReference>
<reference evidence="2" key="1">
    <citation type="submission" date="2023-03" db="EMBL/GenBank/DDBJ databases">
        <title>Massive genome expansion in bonnet fungi (Mycena s.s.) driven by repeated elements and novel gene families across ecological guilds.</title>
        <authorList>
            <consortium name="Lawrence Berkeley National Laboratory"/>
            <person name="Harder C.B."/>
            <person name="Miyauchi S."/>
            <person name="Viragh M."/>
            <person name="Kuo A."/>
            <person name="Thoen E."/>
            <person name="Andreopoulos B."/>
            <person name="Lu D."/>
            <person name="Skrede I."/>
            <person name="Drula E."/>
            <person name="Henrissat B."/>
            <person name="Morin E."/>
            <person name="Kohler A."/>
            <person name="Barry K."/>
            <person name="LaButti K."/>
            <person name="Morin E."/>
            <person name="Salamov A."/>
            <person name="Lipzen A."/>
            <person name="Mereny Z."/>
            <person name="Hegedus B."/>
            <person name="Baldrian P."/>
            <person name="Stursova M."/>
            <person name="Weitz H."/>
            <person name="Taylor A."/>
            <person name="Grigoriev I.V."/>
            <person name="Nagy L.G."/>
            <person name="Martin F."/>
            <person name="Kauserud H."/>
        </authorList>
    </citation>
    <scope>NUCLEOTIDE SEQUENCE</scope>
    <source>
        <strain evidence="2">9144</strain>
    </source>
</reference>
<protein>
    <recommendedName>
        <fullName evidence="1">BTB domain-containing protein</fullName>
    </recommendedName>
</protein>
<evidence type="ECO:0000313" key="2">
    <source>
        <dbReference type="EMBL" id="KAJ7223182.1"/>
    </source>
</evidence>
<dbReference type="CDD" id="cd18186">
    <property type="entry name" value="BTB_POZ_ZBTB_KLHL-like"/>
    <property type="match status" value="1"/>
</dbReference>
<name>A0AAD6YLN5_9AGAR</name>
<feature type="domain" description="BTB" evidence="1">
    <location>
        <begin position="2540"/>
        <end position="2606"/>
    </location>
</feature>
<dbReference type="SMART" id="SM00225">
    <property type="entry name" value="BTB"/>
    <property type="match status" value="1"/>
</dbReference>
<dbReference type="InterPro" id="IPR036890">
    <property type="entry name" value="HATPase_C_sf"/>
</dbReference>
<dbReference type="SUPFAM" id="SSF55874">
    <property type="entry name" value="ATPase domain of HSP90 chaperone/DNA topoisomerase II/histidine kinase"/>
    <property type="match status" value="2"/>
</dbReference>
<dbReference type="PANTHER" id="PTHR15600">
    <property type="entry name" value="SACSIN"/>
    <property type="match status" value="1"/>
</dbReference>
<dbReference type="SUPFAM" id="SSF54695">
    <property type="entry name" value="POZ domain"/>
    <property type="match status" value="1"/>
</dbReference>
<dbReference type="EMBL" id="JARJCW010000006">
    <property type="protein sequence ID" value="KAJ7223182.1"/>
    <property type="molecule type" value="Genomic_DNA"/>
</dbReference>
<organism evidence="2 3">
    <name type="scientific">Mycena pura</name>
    <dbReference type="NCBI Taxonomy" id="153505"/>
    <lineage>
        <taxon>Eukaryota</taxon>
        <taxon>Fungi</taxon>
        <taxon>Dikarya</taxon>
        <taxon>Basidiomycota</taxon>
        <taxon>Agaricomycotina</taxon>
        <taxon>Agaricomycetes</taxon>
        <taxon>Agaricomycetidae</taxon>
        <taxon>Agaricales</taxon>
        <taxon>Marasmiineae</taxon>
        <taxon>Mycenaceae</taxon>
        <taxon>Mycena</taxon>
    </lineage>
</organism>
<dbReference type="Pfam" id="PF25794">
    <property type="entry name" value="SACS"/>
    <property type="match status" value="2"/>
</dbReference>
<dbReference type="Pfam" id="PF00651">
    <property type="entry name" value="BTB"/>
    <property type="match status" value="1"/>
</dbReference>
<dbReference type="NCBIfam" id="NF047352">
    <property type="entry name" value="P_loop_sacsin"/>
    <property type="match status" value="1"/>
</dbReference>
<dbReference type="GO" id="GO:0030544">
    <property type="term" value="F:Hsp70 protein binding"/>
    <property type="evidence" value="ECO:0007669"/>
    <property type="project" value="TreeGrafter"/>
</dbReference>
<evidence type="ECO:0000259" key="1">
    <source>
        <dbReference type="PROSITE" id="PS50097"/>
    </source>
</evidence>
<dbReference type="InterPro" id="IPR058210">
    <property type="entry name" value="SACS/Nov_dom"/>
</dbReference>
<dbReference type="Gene3D" id="3.30.710.10">
    <property type="entry name" value="Potassium Channel Kv1.1, Chain A"/>
    <property type="match status" value="1"/>
</dbReference>
<dbReference type="InterPro" id="IPR000210">
    <property type="entry name" value="BTB/POZ_dom"/>
</dbReference>
<evidence type="ECO:0000313" key="3">
    <source>
        <dbReference type="Proteomes" id="UP001219525"/>
    </source>
</evidence>
<dbReference type="InterPro" id="IPR011333">
    <property type="entry name" value="SKP1/BTB/POZ_sf"/>
</dbReference>
<sequence length="2754" mass="304900">MSFGEYSLPTDTLAAILGAYPFSIGLFRELLQNSDDSRASKQIFVLDRREHGTGSLVDPKLAETQGAALLAYNDALFEEGDWDALQSIHRSSKKTDTAKIGKYGIGFRSCYHITDNPQVLSGPTLAILDPHHNFAASGGTKFEFAPKAGELSDQLDAFSFFLAPDARNRDFLGSIIRLPLRKPGAQSSISSKAVAAAEIRQLFDDFIREEIGISLLFLKNITEVEVHEVDAQGGRRCLAKSGIQKTESVSWTVDSERHTSFQCTTIVETPLLGRVEKTWRIVHSYFQQAHSTSLLALRLGQDPRPVLARHKLLSEMAIAIPMSILTKEENGGRLFTYLPLPLRTGFPGHVHALFALTASRQNLNNGGEIGIVRGSEDSVLVEWNCILFESFLPRTWAAMLKVLLQEDRLTEVFRAWPPAQSSGVFGGDTAYWQALPAKLLDCVVATKAEVWPVVVGSQARGSEQPYFSELSAVLVAETDVNELTLRALANAGLRITKLPEYILQLLSNNGVAKNQCTLLSPGVAYRELCVCLSRPPLFPSDEEVQGKFAKIETLDAGDRMAVLQFLLKDKQLENVVGLPLVPLISGEFFAPTRCGTDVPARTMVDQTEYDVFKGIDDSAIALPSIPAHLTELFRNQGPTILNVSVLSPGIVASYLKSSPYGFDLSQRHEGRVDDGLVGWLTLFWAWLGLWSLRDQLFPHMKLLCVVPAQASLEAPEVGVFSELGIDPLLVKIFRRLGLAFLHPAFSADARKGLAYYPLVLKSVTDIHLVLDRVKYGQDVRLEKSEMHALSKHVLDCVLQLGHQRPLDENQRLKLRSLPIFPLLAPSVAAVPEKPTSPKVLSAFRLPSLHRKSKSVAVALPELACIGPDVTVLGIPSGSAVLLPTVDGVVYLDGSHIDLAVLSHLAPGNGVPLSNADVLALALEHFPAQAKSLQSPYLDYMARNGVPLSNADILALALEHFPAQAKSLQSSYLDYMARNRDALPPSLLKTLQKVPFIPVRDGTARAPENVIDPTKPDLVALYSENKDRLPTMLPDDLLNLRHLRSLGLLADSLTADIVVERIQFISSRSASLESKTLAIQLLAMLYTSALDCSSFDIPSDAKWLPTVGGLVGRDECFDVALRPELFDEVIPVLERSVMLSSSLRAAFGWDQPIPVSILRDQFRAVIHGAAATAALKLDCLIREFGVRNLSDAEVAELSDIAAGRAWIPIAPGRLVSTNYAVFSSTFGLTGFYQIPVGLAEQPRIHKFLSRMGCTERPSSTVLVSDLKLLEKKSRTQDVVDQTILILTVIAEDLKSVARQDILVPDTSGVLRPVSDVYFNDVGDRACLIDPGQNFIAHSKLSDELSKRLLMDRLGFKSVVLTQGADMGETLTTTIRNVLKQYSEMQICNEFLANACDADATKVGIMVDEMAGSSSKVLCSAMTPFVNCPSLIIYNNGEFSPKDFEGICKTGVGGKEGRTNTIGQFGLGVLSMFHFTEMAMIVSGTHVLFLDPSKTHLPIQGRASLLLPLEQVIRWYPDHLQCLHGLFNFHMDRGNHYHGTLFRLPLRRSSHLNAHSILNTSRVTPQYVWEKVVRPYWNSAKQALIFTKLESIVTVSRDSGGHLSDGWAISAVRDAPQSVFNFRTQIIHIRTGGADSETEDFKIASASCPLSDLPAELTCLTGPHRLRSPLIVGLAAPLAQSNANHNLFSTLPLPMTTTLPVHLTASFILTPDRRHIRLDDYGNPESKYNRWLLSVVAPPLYLFLLEDLLRTQARLGNEALWPGNTSQQDSVSRHLVDAFYATHLASTKRRTCASIFEAGQQLRPSDVILGGDEPQPVSKILALLQIPHIVRLPPKVRERCGSAMKTINPLFVKSEIKQKTRGLVSLYQKGEVTTGDIQSLTNYLAEDTTSGFDGLPLLPLANGRLVILQKSASPDYYVWTPTHPDRLLFRSECLVASEFAADKFLDQGLNVAKFTFVNLESLINDHFPKAAERNGMKTEQEEWVKTFWAEFPHFGLPADAQFKEFPLVRTTRPGHYVSLNKCWTNTVILIGNSEPYWLCNLLSELGASVIQRDSKELSKPLRDLLKGYSPFSFEKVLLFFQTIESSISSRFAKLDPNMHNEFADWARTKIPSTPERLIPTASALPIWKKLQREQAVTLHAATKLKMLPFGISRDIASRFIGVPSVVHNAALMHLKVVPMNFNQFWDHLKLPTTLGQEDQHIYKQLLTSMPQNFIYSSDSILIPNGNRTLVKANTLHTRHALFVAAFGSDSSPTHFILDSFRDLEPRLVSLGLKSHTNLDVDTFKECARAIQADVGHANITARARVVFRAYGEDMPLRINSAQAHIWNELDRLRFVPREPLRRRTMQIDDASVYVKPLPAVVSPEQVLLVQNEAVAWTQRAVVLASPDERLLLANPRFGQPTPREVVDHLRVLALQVAKDFTSDVYVLADLEATYRWLDDHQDEVEDIIIEYHDQPLFLNVDNPKIDPWLWHPADEMFFNILDGGDLKSVKTFLLPFKDLLTVSGVEHIINAPVPGLELSSVETQLALLRTGFQTMRLDGKLTDVVFVCDDEARYPAHRVFLAPISQYLNDLFCGSFIEAGPGTTEDPVEVDVDYSGPCVEAVLDFMYTVKPPSVERLEDLLDIMDLSNYWGLEELNQLVQAKIIGNNQISPATYEEVLARATALDAKLLLDACAFFARENGEAIQRLKGEYKGKRRSAKRLPKKTPAARWSAATESISSGGASTSKLKLKPVKVKSVGKGILKGLRKVGDSWDFLS</sequence>
<comment type="caution">
    <text evidence="2">The sequence shown here is derived from an EMBL/GenBank/DDBJ whole genome shotgun (WGS) entry which is preliminary data.</text>
</comment>
<dbReference type="PROSITE" id="PS50097">
    <property type="entry name" value="BTB"/>
    <property type="match status" value="1"/>
</dbReference>
<gene>
    <name evidence="2" type="ORF">GGX14DRAFT_657572</name>
</gene>